<name>A0AAE2VXJ2_9RHOB</name>
<reference evidence="2 3" key="1">
    <citation type="submission" date="2021-01" db="EMBL/GenBank/DDBJ databases">
        <title>Diatom-associated Roseobacters Show Island Model of Population Structure.</title>
        <authorList>
            <person name="Qu L."/>
            <person name="Feng X."/>
            <person name="Chen Y."/>
            <person name="Li L."/>
            <person name="Wang X."/>
            <person name="Hu Z."/>
            <person name="Wang H."/>
            <person name="Luo H."/>
        </authorList>
    </citation>
    <scope>NUCLEOTIDE SEQUENCE [LARGE SCALE GENOMIC DNA]</scope>
    <source>
        <strain evidence="2 3">TR60-84</strain>
    </source>
</reference>
<comment type="caution">
    <text evidence="2">The sequence shown here is derived from an EMBL/GenBank/DDBJ whole genome shotgun (WGS) entry which is preliminary data.</text>
</comment>
<dbReference type="Pfam" id="PF06527">
    <property type="entry name" value="TniQ"/>
    <property type="match status" value="1"/>
</dbReference>
<sequence length="608" mass="69157">MMRLRLSVTPFEGETTNSIITRIADRNGASFTQDFCADMGERWRDITSGDDIAIEAFADLTGIPHEKLGRYAVREIGHRTYGLNGQFLTPKTIDRGRLKVCPTCLVGDFEVGGARRRHCRAEWLLTRYQVCHTHRKPMLTLPNAEFPRSPYDFYQRIKDCWREIQRAAESREDFSGDVTWETYLADRVRGHKTDALCDRFDLDLLCHIVVNLGTVIRFGSTRNPSDLRSDEMPYVASQAFRAVRGGYKSLVSAFRSVRDASNSPKPGFQADFGAFARWLYRVDYRSPRYAELLDLTARFAFENYPFGKGDVLFGRTCQKRQIHSITSAAKQHGLKHPRMTILAVGLGLGSKDRHERIEFSAKKYDPVLNEFARCLRPKSAAAELGIRVEALQRLAKVGILKPRFDMPSMVPVYHPSDLKMFRSGVLKQATVVDKIPTDMIPLFKLCNHAKCHFEEAVDLVRSGSLSSFCRLHSSSRIHDCFADLEDLRDQLQGPKHQGYTKQDVKRLLRVNDPTVTLLVRKSMLRARMVRHHRSRRPMALIGSDAMSEFLSSHATLGMMAYAARTQAKHVATKLDKAGFEPLPLGERFSKIYRRTPELENLFHPGGIA</sequence>
<dbReference type="InterPro" id="IPR009492">
    <property type="entry name" value="TniQ"/>
</dbReference>
<dbReference type="AlphaFoldDB" id="A0AAE2VXJ2"/>
<evidence type="ECO:0000259" key="1">
    <source>
        <dbReference type="Pfam" id="PF06527"/>
    </source>
</evidence>
<dbReference type="RefSeq" id="WP_203241978.1">
    <property type="nucleotide sequence ID" value="NZ_JAFBRH010000002.1"/>
</dbReference>
<keyword evidence="3" id="KW-1185">Reference proteome</keyword>
<proteinExistence type="predicted"/>
<dbReference type="Proteomes" id="UP000732193">
    <property type="component" value="Unassembled WGS sequence"/>
</dbReference>
<dbReference type="EMBL" id="JAFBRM010000002">
    <property type="protein sequence ID" value="MBM1713627.1"/>
    <property type="molecule type" value="Genomic_DNA"/>
</dbReference>
<evidence type="ECO:0000313" key="3">
    <source>
        <dbReference type="Proteomes" id="UP000732193"/>
    </source>
</evidence>
<organism evidence="2 3">
    <name type="scientific">Sulfitobacter geojensis</name>
    <dbReference type="NCBI Taxonomy" id="1342299"/>
    <lineage>
        <taxon>Bacteria</taxon>
        <taxon>Pseudomonadati</taxon>
        <taxon>Pseudomonadota</taxon>
        <taxon>Alphaproteobacteria</taxon>
        <taxon>Rhodobacterales</taxon>
        <taxon>Roseobacteraceae</taxon>
        <taxon>Sulfitobacter</taxon>
    </lineage>
</organism>
<protein>
    <submittedName>
        <fullName evidence="2">TniQ family protein</fullName>
    </submittedName>
</protein>
<evidence type="ECO:0000313" key="2">
    <source>
        <dbReference type="EMBL" id="MBM1713627.1"/>
    </source>
</evidence>
<gene>
    <name evidence="2" type="ORF">JQV55_08640</name>
</gene>
<accession>A0AAE2VXJ2</accession>
<feature type="domain" description="TniQ" evidence="1">
    <location>
        <begin position="7"/>
        <end position="135"/>
    </location>
</feature>